<name>A0A5C5TX18_9GAMM</name>
<dbReference type="OrthoDB" id="582733at2"/>
<dbReference type="Proteomes" id="UP000315949">
    <property type="component" value="Unassembled WGS sequence"/>
</dbReference>
<comment type="caution">
    <text evidence="1">The sequence shown here is derived from an EMBL/GenBank/DDBJ whole genome shotgun (WGS) entry which is preliminary data.</text>
</comment>
<dbReference type="AlphaFoldDB" id="A0A5C5TX18"/>
<organism evidence="1 2">
    <name type="scientific">Luteimonas wenzhouensis</name>
    <dbReference type="NCBI Taxonomy" id="2599615"/>
    <lineage>
        <taxon>Bacteria</taxon>
        <taxon>Pseudomonadati</taxon>
        <taxon>Pseudomonadota</taxon>
        <taxon>Gammaproteobacteria</taxon>
        <taxon>Lysobacterales</taxon>
        <taxon>Lysobacteraceae</taxon>
        <taxon>Luteimonas</taxon>
    </lineage>
</organism>
<gene>
    <name evidence="1" type="ORF">FQY79_12590</name>
</gene>
<protein>
    <recommendedName>
        <fullName evidence="3">RiboL-PSP-HEPN domain-containing protein</fullName>
    </recommendedName>
</protein>
<keyword evidence="2" id="KW-1185">Reference proteome</keyword>
<dbReference type="RefSeq" id="WP_146313261.1">
    <property type="nucleotide sequence ID" value="NZ_VOHE01000007.1"/>
</dbReference>
<proteinExistence type="predicted"/>
<dbReference type="EMBL" id="VOHE01000007">
    <property type="protein sequence ID" value="TWT17690.1"/>
    <property type="molecule type" value="Genomic_DNA"/>
</dbReference>
<evidence type="ECO:0000313" key="1">
    <source>
        <dbReference type="EMBL" id="TWT17690.1"/>
    </source>
</evidence>
<evidence type="ECO:0000313" key="2">
    <source>
        <dbReference type="Proteomes" id="UP000315949"/>
    </source>
</evidence>
<accession>A0A5C5TX18</accession>
<sequence>MYPVTLGFEEAERRIAALRQHGHHAEALITSVFTLEKTLRRSLRCCAVRRGFTSRQAKVLFDRLGFDRLRELWPVFAPGGQSLAEYIGAARWQHVPAAVAMRNKLVHGERVYRLPECREKTEQVLAALRVFRRRLVEDVGFDGWSRLPVRIKPALSWLE</sequence>
<evidence type="ECO:0008006" key="3">
    <source>
        <dbReference type="Google" id="ProtNLM"/>
    </source>
</evidence>
<reference evidence="1 2" key="1">
    <citation type="submission" date="2019-07" db="EMBL/GenBank/DDBJ databases">
        <title>Luteimonas sp. YD-1 nov., isolated from acidic soil.</title>
        <authorList>
            <person name="Zhou J."/>
        </authorList>
    </citation>
    <scope>NUCLEOTIDE SEQUENCE [LARGE SCALE GENOMIC DNA]</scope>
    <source>
        <strain evidence="1 2">YD-1</strain>
    </source>
</reference>